<reference evidence="3" key="1">
    <citation type="journal article" date="2019" name="Int. J. Syst. Evol. Microbiol.">
        <title>The Global Catalogue of Microorganisms (GCM) 10K type strain sequencing project: providing services to taxonomists for standard genome sequencing and annotation.</title>
        <authorList>
            <consortium name="The Broad Institute Genomics Platform"/>
            <consortium name="The Broad Institute Genome Sequencing Center for Infectious Disease"/>
            <person name="Wu L."/>
            <person name="Ma J."/>
        </authorList>
    </citation>
    <scope>NUCLEOTIDE SEQUENCE [LARGE SCALE GENOMIC DNA]</scope>
    <source>
        <strain evidence="3">JCM 18326</strain>
    </source>
</reference>
<sequence length="109" mass="12648">MVKAQESIEGVWVTRKEQSHIQIYQEGETFQGKVVKTQDPEDDALGVKILRGFSKQGDVWVGEIYAPHLNTWFDTELRRIGQVLEVKVTTGFISRRLAWDLQFINQKEQ</sequence>
<dbReference type="InterPro" id="IPR019223">
    <property type="entry name" value="DUF2147"/>
</dbReference>
<evidence type="ECO:0000259" key="1">
    <source>
        <dbReference type="Pfam" id="PF09917"/>
    </source>
</evidence>
<evidence type="ECO:0000313" key="2">
    <source>
        <dbReference type="EMBL" id="GAA4851572.1"/>
    </source>
</evidence>
<dbReference type="EMBL" id="BAABJX010000068">
    <property type="protein sequence ID" value="GAA4851572.1"/>
    <property type="molecule type" value="Genomic_DNA"/>
</dbReference>
<evidence type="ECO:0000313" key="3">
    <source>
        <dbReference type="Proteomes" id="UP001500298"/>
    </source>
</evidence>
<protein>
    <recommendedName>
        <fullName evidence="1">DUF2147 domain-containing protein</fullName>
    </recommendedName>
</protein>
<accession>A0ABP9DMP1</accession>
<name>A0ABP9DMP1_9BACT</name>
<organism evidence="2 3">
    <name type="scientific">Algivirga pacifica</name>
    <dbReference type="NCBI Taxonomy" id="1162670"/>
    <lineage>
        <taxon>Bacteria</taxon>
        <taxon>Pseudomonadati</taxon>
        <taxon>Bacteroidota</taxon>
        <taxon>Cytophagia</taxon>
        <taxon>Cytophagales</taxon>
        <taxon>Flammeovirgaceae</taxon>
        <taxon>Algivirga</taxon>
    </lineage>
</organism>
<keyword evidence="3" id="KW-1185">Reference proteome</keyword>
<dbReference type="Proteomes" id="UP001500298">
    <property type="component" value="Unassembled WGS sequence"/>
</dbReference>
<dbReference type="Pfam" id="PF09917">
    <property type="entry name" value="DUF2147"/>
    <property type="match status" value="1"/>
</dbReference>
<dbReference type="Gene3D" id="2.40.128.520">
    <property type="match status" value="1"/>
</dbReference>
<comment type="caution">
    <text evidence="2">The sequence shown here is derived from an EMBL/GenBank/DDBJ whole genome shotgun (WGS) entry which is preliminary data.</text>
</comment>
<feature type="domain" description="DUF2147" evidence="1">
    <location>
        <begin position="10"/>
        <end position="99"/>
    </location>
</feature>
<gene>
    <name evidence="2" type="ORF">GCM10023331_40190</name>
</gene>
<proteinExistence type="predicted"/>